<evidence type="ECO:0008006" key="3">
    <source>
        <dbReference type="Google" id="ProtNLM"/>
    </source>
</evidence>
<dbReference type="GeneID" id="93280532"/>
<sequence length="107" mass="12537">MLERHLQRRGPTINCINELTQPDIHYRLCAEDYPASFCLTMYLPGVYQLNQLGGSGSRLHVFPIKDFKQVNPLSLIYHKDKIFPSYTQDFMKLLREICDRYAAFPQP</sequence>
<reference evidence="2" key="1">
    <citation type="submission" date="2016-10" db="EMBL/GenBank/DDBJ databases">
        <authorList>
            <person name="Varghese N."/>
            <person name="Submissions S."/>
        </authorList>
    </citation>
    <scope>NUCLEOTIDE SEQUENCE [LARGE SCALE GENOMIC DNA]</scope>
    <source>
        <strain evidence="2">NLAE-zl-G277</strain>
    </source>
</reference>
<accession>A0A1I0GUQ2</accession>
<evidence type="ECO:0000313" key="2">
    <source>
        <dbReference type="Proteomes" id="UP000198508"/>
    </source>
</evidence>
<dbReference type="Proteomes" id="UP000198508">
    <property type="component" value="Unassembled WGS sequence"/>
</dbReference>
<dbReference type="EMBL" id="FOIM01000013">
    <property type="protein sequence ID" value="SET74153.1"/>
    <property type="molecule type" value="Genomic_DNA"/>
</dbReference>
<dbReference type="AlphaFoldDB" id="A0A1I0GUQ2"/>
<dbReference type="RefSeq" id="WP_092364506.1">
    <property type="nucleotide sequence ID" value="NZ_FOIM01000013.1"/>
</dbReference>
<keyword evidence="2" id="KW-1185">Reference proteome</keyword>
<gene>
    <name evidence="1" type="ORF">SAMN05216313_1133</name>
</gene>
<protein>
    <recommendedName>
        <fullName evidence="3">LysR substrate-binding domain-containing protein</fullName>
    </recommendedName>
</protein>
<name>A0A1I0GUQ2_9FIRM</name>
<proteinExistence type="predicted"/>
<evidence type="ECO:0000313" key="1">
    <source>
        <dbReference type="EMBL" id="SET74153.1"/>
    </source>
</evidence>
<organism evidence="1 2">
    <name type="scientific">Enterocloster lavalensis</name>
    <dbReference type="NCBI Taxonomy" id="460384"/>
    <lineage>
        <taxon>Bacteria</taxon>
        <taxon>Bacillati</taxon>
        <taxon>Bacillota</taxon>
        <taxon>Clostridia</taxon>
        <taxon>Lachnospirales</taxon>
        <taxon>Lachnospiraceae</taxon>
        <taxon>Enterocloster</taxon>
    </lineage>
</organism>